<dbReference type="PROSITE" id="PS50206">
    <property type="entry name" value="RHODANESE_3"/>
    <property type="match status" value="1"/>
</dbReference>
<dbReference type="OrthoDB" id="9778326at2"/>
<dbReference type="Pfam" id="PF17773">
    <property type="entry name" value="UPF0176_N"/>
    <property type="match status" value="1"/>
</dbReference>
<dbReference type="PATRIC" id="fig|1423892.3.peg.206"/>
<proteinExistence type="inferred from homology"/>
<dbReference type="CDD" id="cd01518">
    <property type="entry name" value="RHOD_YceA"/>
    <property type="match status" value="1"/>
</dbReference>
<keyword evidence="1" id="KW-0560">Oxidoreductase</keyword>
<dbReference type="PANTHER" id="PTHR43268">
    <property type="entry name" value="THIOSULFATE SULFURTRANSFERASE/RHODANESE-LIKE DOMAIN-CONTAINING PROTEIN 2"/>
    <property type="match status" value="1"/>
</dbReference>
<gene>
    <name evidence="1" type="primary">trhO</name>
    <name evidence="3" type="ORF">EMUR_01035</name>
</gene>
<keyword evidence="4" id="KW-1185">Reference proteome</keyword>
<dbReference type="InterPro" id="IPR001763">
    <property type="entry name" value="Rhodanese-like_dom"/>
</dbReference>
<evidence type="ECO:0000256" key="1">
    <source>
        <dbReference type="HAMAP-Rule" id="MF_00469"/>
    </source>
</evidence>
<comment type="similarity">
    <text evidence="1">Belongs to the TrhO family.</text>
</comment>
<dbReference type="STRING" id="1423892.EMUR_01035"/>
<dbReference type="Pfam" id="PF00581">
    <property type="entry name" value="Rhodanese"/>
    <property type="match status" value="1"/>
</dbReference>
<dbReference type="InterPro" id="IPR020936">
    <property type="entry name" value="TrhO"/>
</dbReference>
<dbReference type="InterPro" id="IPR040503">
    <property type="entry name" value="TRHO_N"/>
</dbReference>
<name>V9R881_9RICK</name>
<evidence type="ECO:0000313" key="4">
    <source>
        <dbReference type="Proteomes" id="UP000018689"/>
    </source>
</evidence>
<dbReference type="Gene3D" id="3.40.250.10">
    <property type="entry name" value="Rhodanese-like domain"/>
    <property type="match status" value="1"/>
</dbReference>
<sequence>MGYVVSTFYRFVHLSNYYDIQPVLREFCIQHGIKGTIILAEQGINATIAADEQSSLDQFFSFLNLDDRLKNIQYHKSFAIHNPFSKMKVKLRKELVCLGIEDLDNSVCGEYVISQDWDDLISRPNVYTIDTRNTYEINFGKFKNAINPQTKCFRDFPEWAVSWASDKVEQDPVIAMYCTGGIRCEKSTAFMKDLGFSKVYHLKGGILEYFKSTQNKNNLWEGDCFTFDDRIVVDDKLIPASVKCMSCDVCVTPEEMKSVTRGHVLCFNCKGSVKI</sequence>
<dbReference type="EC" id="1.14.-.-" evidence="1"/>
<comment type="function">
    <text evidence="1">Catalyzes oxygen-dependent 5-hydroxyuridine (ho5U) modification at position 34 in tRNAs.</text>
</comment>
<evidence type="ECO:0000259" key="2">
    <source>
        <dbReference type="PROSITE" id="PS50206"/>
    </source>
</evidence>
<dbReference type="Gene3D" id="3.30.70.100">
    <property type="match status" value="1"/>
</dbReference>
<accession>V9R881</accession>
<dbReference type="KEGG" id="emr:EMUR_01035"/>
<reference evidence="3 4" key="1">
    <citation type="journal article" date="2014" name="Genome Announc.">
        <title>Complete Genome Sequence of Ehrlichia muris Strain AS145T, a Model Monocytotropic Ehrlichia Strain.</title>
        <authorList>
            <person name="Thirumalapura N.R."/>
            <person name="Qin X."/>
            <person name="Kuriakose J.A."/>
            <person name="Walker D.H."/>
        </authorList>
    </citation>
    <scope>NUCLEOTIDE SEQUENCE [LARGE SCALE GENOMIC DNA]</scope>
    <source>
        <strain evidence="4">AS154</strain>
    </source>
</reference>
<dbReference type="HAMAP" id="MF_00469">
    <property type="entry name" value="TrhO"/>
    <property type="match status" value="1"/>
</dbReference>
<dbReference type="SMART" id="SM00450">
    <property type="entry name" value="RHOD"/>
    <property type="match status" value="1"/>
</dbReference>
<organism evidence="3 4">
    <name type="scientific">Ehrlichia muris AS145</name>
    <dbReference type="NCBI Taxonomy" id="1423892"/>
    <lineage>
        <taxon>Bacteria</taxon>
        <taxon>Pseudomonadati</taxon>
        <taxon>Pseudomonadota</taxon>
        <taxon>Alphaproteobacteria</taxon>
        <taxon>Rickettsiales</taxon>
        <taxon>Anaplasmataceae</taxon>
        <taxon>Ehrlichia</taxon>
    </lineage>
</organism>
<keyword evidence="1" id="KW-0819">tRNA processing</keyword>
<protein>
    <recommendedName>
        <fullName evidence="1">tRNA uridine(34) hydroxylase</fullName>
        <ecNumber evidence="1">1.14.-.-</ecNumber>
    </recommendedName>
    <alternativeName>
        <fullName evidence="1">tRNA hydroxylation protein O</fullName>
    </alternativeName>
</protein>
<dbReference type="GO" id="GO:0006400">
    <property type="term" value="P:tRNA modification"/>
    <property type="evidence" value="ECO:0007669"/>
    <property type="project" value="UniProtKB-UniRule"/>
</dbReference>
<dbReference type="PANTHER" id="PTHR43268:SF3">
    <property type="entry name" value="RHODANESE-LIKE DOMAIN-CONTAINING PROTEIN 7-RELATED"/>
    <property type="match status" value="1"/>
</dbReference>
<dbReference type="GO" id="GO:0016705">
    <property type="term" value="F:oxidoreductase activity, acting on paired donors, with incorporation or reduction of molecular oxygen"/>
    <property type="evidence" value="ECO:0007669"/>
    <property type="project" value="UniProtKB-UniRule"/>
</dbReference>
<dbReference type="EMBL" id="CP006917">
    <property type="protein sequence ID" value="AHC39036.1"/>
    <property type="molecule type" value="Genomic_DNA"/>
</dbReference>
<evidence type="ECO:0000313" key="3">
    <source>
        <dbReference type="EMBL" id="AHC39036.1"/>
    </source>
</evidence>
<dbReference type="AlphaFoldDB" id="V9R881"/>
<dbReference type="HOGENOM" id="CLU_038878_0_1_5"/>
<dbReference type="InterPro" id="IPR036873">
    <property type="entry name" value="Rhodanese-like_dom_sf"/>
</dbReference>
<dbReference type="Proteomes" id="UP000018689">
    <property type="component" value="Chromosome"/>
</dbReference>
<comment type="catalytic activity">
    <reaction evidence="1">
        <text>uridine(34) in tRNA + AH2 + O2 = 5-hydroxyuridine(34) in tRNA + A + H2O</text>
        <dbReference type="Rhea" id="RHEA:64224"/>
        <dbReference type="Rhea" id="RHEA-COMP:11727"/>
        <dbReference type="Rhea" id="RHEA-COMP:13381"/>
        <dbReference type="ChEBI" id="CHEBI:13193"/>
        <dbReference type="ChEBI" id="CHEBI:15377"/>
        <dbReference type="ChEBI" id="CHEBI:15379"/>
        <dbReference type="ChEBI" id="CHEBI:17499"/>
        <dbReference type="ChEBI" id="CHEBI:65315"/>
        <dbReference type="ChEBI" id="CHEBI:136877"/>
    </reaction>
</comment>
<dbReference type="SUPFAM" id="SSF52821">
    <property type="entry name" value="Rhodanese/Cell cycle control phosphatase"/>
    <property type="match status" value="1"/>
</dbReference>
<feature type="domain" description="Rhodanese" evidence="2">
    <location>
        <begin position="122"/>
        <end position="218"/>
    </location>
</feature>
<dbReference type="RefSeq" id="WP_024071836.1">
    <property type="nucleotide sequence ID" value="NC_023063.1"/>
</dbReference>